<protein>
    <recommendedName>
        <fullName evidence="3">Transposase</fullName>
    </recommendedName>
</protein>
<gene>
    <name evidence="1" type="ORF">CryarDRAFT_3208</name>
</gene>
<dbReference type="EMBL" id="JFBT01000001">
    <property type="protein sequence ID" value="EXG82071.1"/>
    <property type="molecule type" value="Genomic_DNA"/>
</dbReference>
<evidence type="ECO:0008006" key="3">
    <source>
        <dbReference type="Google" id="ProtNLM"/>
    </source>
</evidence>
<organism evidence="1 2">
    <name type="scientific">Cryptosporangium arvum DSM 44712</name>
    <dbReference type="NCBI Taxonomy" id="927661"/>
    <lineage>
        <taxon>Bacteria</taxon>
        <taxon>Bacillati</taxon>
        <taxon>Actinomycetota</taxon>
        <taxon>Actinomycetes</taxon>
        <taxon>Cryptosporangiales</taxon>
        <taxon>Cryptosporangiaceae</taxon>
        <taxon>Cryptosporangium</taxon>
    </lineage>
</organism>
<evidence type="ECO:0000313" key="1">
    <source>
        <dbReference type="EMBL" id="EXG82071.1"/>
    </source>
</evidence>
<proteinExistence type="predicted"/>
<evidence type="ECO:0000313" key="2">
    <source>
        <dbReference type="Proteomes" id="UP000021053"/>
    </source>
</evidence>
<dbReference type="Proteomes" id="UP000021053">
    <property type="component" value="Unassembled WGS sequence"/>
</dbReference>
<comment type="caution">
    <text evidence="1">The sequence shown here is derived from an EMBL/GenBank/DDBJ whole genome shotgun (WGS) entry which is preliminary data.</text>
</comment>
<accession>A0A011AJ65</accession>
<name>A0A011AJ65_9ACTN</name>
<keyword evidence="2" id="KW-1185">Reference proteome</keyword>
<dbReference type="OrthoDB" id="3694660at2"/>
<dbReference type="HOGENOM" id="CLU_2057476_0_0_11"/>
<sequence length="119" mass="12660">MPALVPDRARSGLAFGLAALDCHGRVNDRLILAMLGWVGGQRLAVREESGLIVVAADSGGAFRVTRQGQDVNTAPARLRGPGERANAELKSWKVHRMIRSSPNQAGPLINAVQTLILAN</sequence>
<dbReference type="RefSeq" id="WP_157017739.1">
    <property type="nucleotide sequence ID" value="NZ_KK073874.1"/>
</dbReference>
<dbReference type="PATRIC" id="fig|927661.3.peg.3164"/>
<reference evidence="1 2" key="1">
    <citation type="submission" date="2013-07" db="EMBL/GenBank/DDBJ databases">
        <authorList>
            <consortium name="DOE Joint Genome Institute"/>
            <person name="Eisen J."/>
            <person name="Huntemann M."/>
            <person name="Han J."/>
            <person name="Chen A."/>
            <person name="Kyrpides N."/>
            <person name="Mavromatis K."/>
            <person name="Markowitz V."/>
            <person name="Palaniappan K."/>
            <person name="Ivanova N."/>
            <person name="Schaumberg A."/>
            <person name="Pati A."/>
            <person name="Liolios K."/>
            <person name="Nordberg H.P."/>
            <person name="Cantor M.N."/>
            <person name="Hua S.X."/>
            <person name="Woyke T."/>
        </authorList>
    </citation>
    <scope>NUCLEOTIDE SEQUENCE [LARGE SCALE GENOMIC DNA]</scope>
    <source>
        <strain evidence="1 2">DSM 44712</strain>
    </source>
</reference>
<dbReference type="AlphaFoldDB" id="A0A011AJ65"/>